<evidence type="ECO:0000256" key="1">
    <source>
        <dbReference type="ARBA" id="ARBA00004328"/>
    </source>
</evidence>
<accession>A0ABS1CQY7</accession>
<dbReference type="InterPro" id="IPR054612">
    <property type="entry name" value="Phage_capsid-like_C"/>
</dbReference>
<evidence type="ECO:0000313" key="5">
    <source>
        <dbReference type="Proteomes" id="UP000697995"/>
    </source>
</evidence>
<keyword evidence="2" id="KW-0175">Coiled coil</keyword>
<sequence length="434" mass="48019">MSSLDTLKDLLEKQNQTFEAFKQANDDRLKQLEQKGAADAVTVDKVEKLSAELDRLGDNFKALERLATLPGRGVDRAFEEKQAARLATANLHLQSIAGLAGRQTKLFDAEQLAKYETDFREFLRSGRDHEMQSWHRQDFQITVDGDGGFLVPPDMSGRLVTRLYERSDMLPIVNVQQVTASEMEGIMDTADVDAGWRGETEPVTDSTNTSVSRYSIQVEEMWSQPRASTRLIADAAVNIETWVADKLGDRFARLGNAAIVAGDGIKKPRGFLSYPSNTTADASRTWGTLQRRGTGASGAIGTNPFDILIDLTMDLKPAYRRNARWVAARATFAQYRKAKDTTGQYLWQPPVQAGMPATMLGYPITEAEDMPALAANSDSLAFGDFQEAYTVVERAGITILRDPYTAKGWVRFYATRRMGGGLVNSEALKILRAA</sequence>
<organism evidence="4 5">
    <name type="scientific">Paracraurococcus ruber</name>
    <dbReference type="NCBI Taxonomy" id="77675"/>
    <lineage>
        <taxon>Bacteria</taxon>
        <taxon>Pseudomonadati</taxon>
        <taxon>Pseudomonadota</taxon>
        <taxon>Alphaproteobacteria</taxon>
        <taxon>Acetobacterales</taxon>
        <taxon>Roseomonadaceae</taxon>
        <taxon>Paracraurococcus</taxon>
    </lineage>
</organism>
<dbReference type="EMBL" id="NRSG01000004">
    <property type="protein sequence ID" value="MBK1656850.1"/>
    <property type="molecule type" value="Genomic_DNA"/>
</dbReference>
<dbReference type="Pfam" id="PF05065">
    <property type="entry name" value="Phage_capsid"/>
    <property type="match status" value="1"/>
</dbReference>
<evidence type="ECO:0000313" key="4">
    <source>
        <dbReference type="EMBL" id="MBK1656850.1"/>
    </source>
</evidence>
<evidence type="ECO:0000256" key="2">
    <source>
        <dbReference type="SAM" id="Coils"/>
    </source>
</evidence>
<dbReference type="NCBIfam" id="TIGR01554">
    <property type="entry name" value="major_cap_HK97"/>
    <property type="match status" value="1"/>
</dbReference>
<dbReference type="Proteomes" id="UP000697995">
    <property type="component" value="Unassembled WGS sequence"/>
</dbReference>
<dbReference type="SUPFAM" id="SSF56563">
    <property type="entry name" value="Major capsid protein gp5"/>
    <property type="match status" value="1"/>
</dbReference>
<keyword evidence="5" id="KW-1185">Reference proteome</keyword>
<gene>
    <name evidence="4" type="ORF">CKO45_01240</name>
</gene>
<reference evidence="4 5" key="1">
    <citation type="journal article" date="2020" name="Microorganisms">
        <title>Osmotic Adaptation and Compatible Solute Biosynthesis of Phototrophic Bacteria as Revealed from Genome Analyses.</title>
        <authorList>
            <person name="Imhoff J.F."/>
            <person name="Rahn T."/>
            <person name="Kunzel S."/>
            <person name="Keller A."/>
            <person name="Neulinger S.C."/>
        </authorList>
    </citation>
    <scope>NUCLEOTIDE SEQUENCE [LARGE SCALE GENOMIC DNA]</scope>
    <source>
        <strain evidence="4 5">DSM 15382</strain>
    </source>
</reference>
<evidence type="ECO:0000259" key="3">
    <source>
        <dbReference type="Pfam" id="PF05065"/>
    </source>
</evidence>
<proteinExistence type="predicted"/>
<feature type="domain" description="Phage capsid-like C-terminal" evidence="3">
    <location>
        <begin position="147"/>
        <end position="431"/>
    </location>
</feature>
<protein>
    <submittedName>
        <fullName evidence="4">Phage major capsid protein</fullName>
    </submittedName>
</protein>
<comment type="subcellular location">
    <subcellularLocation>
        <location evidence="1">Virion</location>
    </subcellularLocation>
</comment>
<feature type="coiled-coil region" evidence="2">
    <location>
        <begin position="4"/>
        <end position="66"/>
    </location>
</feature>
<dbReference type="InterPro" id="IPR024455">
    <property type="entry name" value="Phage_capsid"/>
</dbReference>
<comment type="caution">
    <text evidence="4">The sequence shown here is derived from an EMBL/GenBank/DDBJ whole genome shotgun (WGS) entry which is preliminary data.</text>
</comment>
<name>A0ABS1CQY7_9PROT</name>
<dbReference type="Gene3D" id="3.30.2320.10">
    <property type="entry name" value="hypothetical protein PF0899 domain"/>
    <property type="match status" value="1"/>
</dbReference>
<dbReference type="RefSeq" id="WP_133217851.1">
    <property type="nucleotide sequence ID" value="NZ_NRSG01000004.1"/>
</dbReference>